<evidence type="ECO:0000313" key="4">
    <source>
        <dbReference type="Proteomes" id="UP001237642"/>
    </source>
</evidence>
<keyword evidence="4" id="KW-1185">Reference proteome</keyword>
<evidence type="ECO:0000256" key="2">
    <source>
        <dbReference type="ARBA" id="ARBA00023122"/>
    </source>
</evidence>
<dbReference type="Proteomes" id="UP001237642">
    <property type="component" value="Unassembled WGS sequence"/>
</dbReference>
<proteinExistence type="predicted"/>
<dbReference type="SUPFAM" id="SSF54631">
    <property type="entry name" value="CBS-domain pair"/>
    <property type="match status" value="1"/>
</dbReference>
<sequence length="229" mass="25935">MLTSSDFIFILLKIHQRRAVLTNVMHGLRTISALKEGKLEFRREGAGSSSLAYRSLIHAGPGESLQDLARRIVQYRISAVPVLDSTEDGSCPKLLHVACLAGINVDICRHLGDRLEYLPLLQQPVGDLRLGTWRTDGGSSGPLLLTLRPRELLGYALHLFIEEQGRHDKIEGETSSYSHYFIRTRRVIWFVTLRELKVIISLELLKLSSQQQTQMVLDMIENFGQRLMT</sequence>
<dbReference type="Gene3D" id="3.10.580.10">
    <property type="entry name" value="CBS-domain"/>
    <property type="match status" value="1"/>
</dbReference>
<evidence type="ECO:0000313" key="3">
    <source>
        <dbReference type="EMBL" id="KAK1364046.1"/>
    </source>
</evidence>
<evidence type="ECO:0000256" key="1">
    <source>
        <dbReference type="ARBA" id="ARBA00022737"/>
    </source>
</evidence>
<name>A0AAD8HCH6_9APIA</name>
<dbReference type="EMBL" id="JAUIZM010000009">
    <property type="protein sequence ID" value="KAK1364046.1"/>
    <property type="molecule type" value="Genomic_DNA"/>
</dbReference>
<organism evidence="3 4">
    <name type="scientific">Heracleum sosnowskyi</name>
    <dbReference type="NCBI Taxonomy" id="360622"/>
    <lineage>
        <taxon>Eukaryota</taxon>
        <taxon>Viridiplantae</taxon>
        <taxon>Streptophyta</taxon>
        <taxon>Embryophyta</taxon>
        <taxon>Tracheophyta</taxon>
        <taxon>Spermatophyta</taxon>
        <taxon>Magnoliopsida</taxon>
        <taxon>eudicotyledons</taxon>
        <taxon>Gunneridae</taxon>
        <taxon>Pentapetalae</taxon>
        <taxon>asterids</taxon>
        <taxon>campanulids</taxon>
        <taxon>Apiales</taxon>
        <taxon>Apiaceae</taxon>
        <taxon>Apioideae</taxon>
        <taxon>apioid superclade</taxon>
        <taxon>Tordylieae</taxon>
        <taxon>Tordyliinae</taxon>
        <taxon>Heracleum</taxon>
    </lineage>
</organism>
<gene>
    <name evidence="3" type="ORF">POM88_039607</name>
</gene>
<dbReference type="PANTHER" id="PTHR13780">
    <property type="entry name" value="AMP-ACTIVATED PROTEIN KINASE, GAMMA REGULATORY SUBUNIT"/>
    <property type="match status" value="1"/>
</dbReference>
<reference evidence="3" key="2">
    <citation type="submission" date="2023-05" db="EMBL/GenBank/DDBJ databases">
        <authorList>
            <person name="Schelkunov M.I."/>
        </authorList>
    </citation>
    <scope>NUCLEOTIDE SEQUENCE</scope>
    <source>
        <strain evidence="3">Hsosn_3</strain>
        <tissue evidence="3">Leaf</tissue>
    </source>
</reference>
<protein>
    <submittedName>
        <fullName evidence="3">Uncharacterized protein</fullName>
    </submittedName>
</protein>
<comment type="caution">
    <text evidence="3">The sequence shown here is derived from an EMBL/GenBank/DDBJ whole genome shotgun (WGS) entry which is preliminary data.</text>
</comment>
<accession>A0AAD8HCH6</accession>
<keyword evidence="1" id="KW-0677">Repeat</keyword>
<reference evidence="3" key="1">
    <citation type="submission" date="2023-02" db="EMBL/GenBank/DDBJ databases">
        <title>Genome of toxic invasive species Heracleum sosnowskyi carries increased number of genes despite the absence of recent whole-genome duplications.</title>
        <authorList>
            <person name="Schelkunov M."/>
            <person name="Shtratnikova V."/>
            <person name="Makarenko M."/>
            <person name="Klepikova A."/>
            <person name="Omelchenko D."/>
            <person name="Novikova G."/>
            <person name="Obukhova E."/>
            <person name="Bogdanov V."/>
            <person name="Penin A."/>
            <person name="Logacheva M."/>
        </authorList>
    </citation>
    <scope>NUCLEOTIDE SEQUENCE</scope>
    <source>
        <strain evidence="3">Hsosn_3</strain>
        <tissue evidence="3">Leaf</tissue>
    </source>
</reference>
<keyword evidence="2" id="KW-0129">CBS domain</keyword>
<dbReference type="InterPro" id="IPR050511">
    <property type="entry name" value="AMPK_gamma/SDS23_families"/>
</dbReference>
<dbReference type="AlphaFoldDB" id="A0AAD8HCH6"/>
<dbReference type="InterPro" id="IPR046342">
    <property type="entry name" value="CBS_dom_sf"/>
</dbReference>
<dbReference type="PANTHER" id="PTHR13780:SF131">
    <property type="entry name" value="SUCROSE NONFERMENTING 4-LIKE PROTEIN ISOFORM X1"/>
    <property type="match status" value="1"/>
</dbReference>